<dbReference type="OrthoDB" id="445695at2759"/>
<organism evidence="2 3">
    <name type="scientific">Apis cerana cerana</name>
    <name type="common">Oriental honeybee</name>
    <dbReference type="NCBI Taxonomy" id="94128"/>
    <lineage>
        <taxon>Eukaryota</taxon>
        <taxon>Metazoa</taxon>
        <taxon>Ecdysozoa</taxon>
        <taxon>Arthropoda</taxon>
        <taxon>Hexapoda</taxon>
        <taxon>Insecta</taxon>
        <taxon>Pterygota</taxon>
        <taxon>Neoptera</taxon>
        <taxon>Endopterygota</taxon>
        <taxon>Hymenoptera</taxon>
        <taxon>Apocrita</taxon>
        <taxon>Aculeata</taxon>
        <taxon>Apoidea</taxon>
        <taxon>Anthophila</taxon>
        <taxon>Apidae</taxon>
        <taxon>Apis</taxon>
    </lineage>
</organism>
<evidence type="ECO:0000313" key="3">
    <source>
        <dbReference type="Proteomes" id="UP000242457"/>
    </source>
</evidence>
<reference evidence="2 3" key="1">
    <citation type="submission" date="2014-07" db="EMBL/GenBank/DDBJ databases">
        <title>Genomic and transcriptomic analysis on Apis cerana provide comprehensive insights into honey bee biology.</title>
        <authorList>
            <person name="Diao Q."/>
            <person name="Sun L."/>
            <person name="Zheng H."/>
            <person name="Zheng H."/>
            <person name="Xu S."/>
            <person name="Wang S."/>
            <person name="Zeng Z."/>
            <person name="Hu F."/>
            <person name="Su S."/>
            <person name="Wu J."/>
        </authorList>
    </citation>
    <scope>NUCLEOTIDE SEQUENCE [LARGE SCALE GENOMIC DNA]</scope>
    <source>
        <tissue evidence="2">Pupae without intestine</tissue>
    </source>
</reference>
<dbReference type="Proteomes" id="UP000242457">
    <property type="component" value="Unassembled WGS sequence"/>
</dbReference>
<sequence length="134" mass="14484">MGLGALKRDVPPSFHRPQSRLGYEERPQSRVGYTSDSRCASGLGYDDTGGGYLDQTDPRMYCTSGYCMGDTMMAASRGVCGEEVELDMRRHIQACACTCNHMGYGNYMDYQGGKCSSRFGQPLSGSDSGKGSGE</sequence>
<feature type="region of interest" description="Disordered" evidence="1">
    <location>
        <begin position="1"/>
        <end position="35"/>
    </location>
</feature>
<gene>
    <name evidence="2" type="ORF">APICC_08061</name>
</gene>
<dbReference type="EMBL" id="KZ288268">
    <property type="protein sequence ID" value="PBC30061.1"/>
    <property type="molecule type" value="Genomic_DNA"/>
</dbReference>
<accession>A0A2A3EGD3</accession>
<evidence type="ECO:0000313" key="2">
    <source>
        <dbReference type="EMBL" id="PBC30061.1"/>
    </source>
</evidence>
<name>A0A2A3EGD3_APICC</name>
<dbReference type="AlphaFoldDB" id="A0A2A3EGD3"/>
<proteinExistence type="predicted"/>
<keyword evidence="3" id="KW-1185">Reference proteome</keyword>
<protein>
    <submittedName>
        <fullName evidence="2">Dipeptidase</fullName>
    </submittedName>
</protein>
<feature type="compositionally biased region" description="Basic and acidic residues" evidence="1">
    <location>
        <begin position="1"/>
        <end position="10"/>
    </location>
</feature>
<evidence type="ECO:0000256" key="1">
    <source>
        <dbReference type="SAM" id="MobiDB-lite"/>
    </source>
</evidence>